<protein>
    <recommendedName>
        <fullName evidence="1">Tyrosine-protein phosphatase domain-containing protein</fullName>
    </recommendedName>
</protein>
<proteinExistence type="predicted"/>
<reference evidence="2" key="1">
    <citation type="journal article" date="2020" name="mSystems">
        <title>Genome- and Community-Level Interaction Insights into Carbon Utilization and Element Cycling Functions of Hydrothermarchaeota in Hydrothermal Sediment.</title>
        <authorList>
            <person name="Zhou Z."/>
            <person name="Liu Y."/>
            <person name="Xu W."/>
            <person name="Pan J."/>
            <person name="Luo Z.H."/>
            <person name="Li M."/>
        </authorList>
    </citation>
    <scope>NUCLEOTIDE SEQUENCE [LARGE SCALE GENOMIC DNA]</scope>
    <source>
        <strain evidence="2">SpSt-508</strain>
    </source>
</reference>
<gene>
    <name evidence="2" type="ORF">ENS64_16380</name>
</gene>
<feature type="domain" description="Tyrosine-protein phosphatase" evidence="1">
    <location>
        <begin position="20"/>
        <end position="154"/>
    </location>
</feature>
<organism evidence="2">
    <name type="scientific">Schlesneria paludicola</name>
    <dbReference type="NCBI Taxonomy" id="360056"/>
    <lineage>
        <taxon>Bacteria</taxon>
        <taxon>Pseudomonadati</taxon>
        <taxon>Planctomycetota</taxon>
        <taxon>Planctomycetia</taxon>
        <taxon>Planctomycetales</taxon>
        <taxon>Planctomycetaceae</taxon>
        <taxon>Schlesneria</taxon>
    </lineage>
</organism>
<name>A0A7C4QRC7_9PLAN</name>
<accession>A0A7C4QRC7</accession>
<evidence type="ECO:0000313" key="2">
    <source>
        <dbReference type="EMBL" id="HGT40823.1"/>
    </source>
</evidence>
<dbReference type="InterPro" id="IPR020422">
    <property type="entry name" value="TYR_PHOSPHATASE_DUAL_dom"/>
</dbReference>
<evidence type="ECO:0000259" key="1">
    <source>
        <dbReference type="SMART" id="SM00195"/>
    </source>
</evidence>
<dbReference type="CDD" id="cd14498">
    <property type="entry name" value="DSP"/>
    <property type="match status" value="1"/>
</dbReference>
<dbReference type="AlphaFoldDB" id="A0A7C4QRC7"/>
<dbReference type="Gene3D" id="3.90.190.10">
    <property type="entry name" value="Protein tyrosine phosphatase superfamily"/>
    <property type="match status" value="1"/>
</dbReference>
<dbReference type="SMART" id="SM00195">
    <property type="entry name" value="DSPc"/>
    <property type="match status" value="1"/>
</dbReference>
<dbReference type="SUPFAM" id="SSF52799">
    <property type="entry name" value="(Phosphotyrosine protein) phosphatases II"/>
    <property type="match status" value="1"/>
</dbReference>
<dbReference type="EMBL" id="DSVQ01000018">
    <property type="protein sequence ID" value="HGT40823.1"/>
    <property type="molecule type" value="Genomic_DNA"/>
</dbReference>
<dbReference type="InterPro" id="IPR029021">
    <property type="entry name" value="Prot-tyrosine_phosphatase-like"/>
</dbReference>
<sequence length="158" mass="17131">MLVAGKARRHLYGHPRRRHAMRQVEGRPLWLGNRTDLQDVRGVMTKGIHAIVEVADCESFASLPRELVRCRFPLADGGENPTWLLHLAADTVAALLRAGVPVLVCCSAGLSRSVCVAAAGLALRETRPFSEAITIVAAEGPADVSPALYVQFRRLLGE</sequence>
<comment type="caution">
    <text evidence="2">The sequence shown here is derived from an EMBL/GenBank/DDBJ whole genome shotgun (WGS) entry which is preliminary data.</text>
</comment>